<dbReference type="EMBL" id="UOGI01000250">
    <property type="protein sequence ID" value="VAX34090.1"/>
    <property type="molecule type" value="Genomic_DNA"/>
</dbReference>
<feature type="non-terminal residue" evidence="1">
    <location>
        <position position="67"/>
    </location>
</feature>
<proteinExistence type="predicted"/>
<protein>
    <submittedName>
        <fullName evidence="1">Uncharacterized protein</fullName>
    </submittedName>
</protein>
<reference evidence="1" key="1">
    <citation type="submission" date="2018-06" db="EMBL/GenBank/DDBJ databases">
        <authorList>
            <person name="Zhirakovskaya E."/>
        </authorList>
    </citation>
    <scope>NUCLEOTIDE SEQUENCE</scope>
</reference>
<accession>A0A3B1CZ89</accession>
<name>A0A3B1CZ89_9ZZZZ</name>
<dbReference type="EMBL" id="UOGI01000012">
    <property type="protein sequence ID" value="VAX27990.1"/>
    <property type="molecule type" value="Genomic_DNA"/>
</dbReference>
<evidence type="ECO:0000313" key="1">
    <source>
        <dbReference type="EMBL" id="VAX27990.1"/>
    </source>
</evidence>
<gene>
    <name evidence="1" type="ORF">MNBD_NITROSPIRAE03-1032</name>
    <name evidence="2" type="ORF">MNBD_NITROSPIRAE03-1138</name>
</gene>
<dbReference type="AlphaFoldDB" id="A0A3B1CZ89"/>
<organism evidence="1">
    <name type="scientific">hydrothermal vent metagenome</name>
    <dbReference type="NCBI Taxonomy" id="652676"/>
    <lineage>
        <taxon>unclassified sequences</taxon>
        <taxon>metagenomes</taxon>
        <taxon>ecological metagenomes</taxon>
    </lineage>
</organism>
<evidence type="ECO:0000313" key="2">
    <source>
        <dbReference type="EMBL" id="VAX34090.1"/>
    </source>
</evidence>
<sequence>MEKVLFICGSLNQTTIMHEISRHLSEFDCYFTPYYGDGLIHVLNNYGMLDFTVMGGSFRQQTDSYLK</sequence>